<keyword evidence="3" id="KW-1185">Reference proteome</keyword>
<proteinExistence type="predicted"/>
<gene>
    <name evidence="1" type="ORF">HINF_LOCUS35601</name>
    <name evidence="2" type="ORF">HINF_LOCUS67440</name>
</gene>
<evidence type="ECO:0000313" key="1">
    <source>
        <dbReference type="EMBL" id="CAI9947956.1"/>
    </source>
</evidence>
<accession>A0AA86PXR8</accession>
<evidence type="ECO:0000313" key="3">
    <source>
        <dbReference type="Proteomes" id="UP001642409"/>
    </source>
</evidence>
<organism evidence="1">
    <name type="scientific">Hexamita inflata</name>
    <dbReference type="NCBI Taxonomy" id="28002"/>
    <lineage>
        <taxon>Eukaryota</taxon>
        <taxon>Metamonada</taxon>
        <taxon>Diplomonadida</taxon>
        <taxon>Hexamitidae</taxon>
        <taxon>Hexamitinae</taxon>
        <taxon>Hexamita</taxon>
    </lineage>
</organism>
<dbReference type="AlphaFoldDB" id="A0AA86PXR8"/>
<dbReference type="EMBL" id="CAXDID020000466">
    <property type="protein sequence ID" value="CAL6094379.1"/>
    <property type="molecule type" value="Genomic_DNA"/>
</dbReference>
<protein>
    <submittedName>
        <fullName evidence="2">Hypothetical_protein</fullName>
    </submittedName>
</protein>
<evidence type="ECO:0000313" key="2">
    <source>
        <dbReference type="EMBL" id="CAL6094379.1"/>
    </source>
</evidence>
<dbReference type="Proteomes" id="UP001642409">
    <property type="component" value="Unassembled WGS sequence"/>
</dbReference>
<dbReference type="EMBL" id="CATOUU010000784">
    <property type="protein sequence ID" value="CAI9947956.1"/>
    <property type="molecule type" value="Genomic_DNA"/>
</dbReference>
<reference evidence="2 3" key="2">
    <citation type="submission" date="2024-07" db="EMBL/GenBank/DDBJ databases">
        <authorList>
            <person name="Akdeniz Z."/>
        </authorList>
    </citation>
    <scope>NUCLEOTIDE SEQUENCE [LARGE SCALE GENOMIC DNA]</scope>
</reference>
<comment type="caution">
    <text evidence="1">The sequence shown here is derived from an EMBL/GenBank/DDBJ whole genome shotgun (WGS) entry which is preliminary data.</text>
</comment>
<sequence length="154" mass="17840">MKIQSALILRSSNLVLINQFLRLSRSMKSSWFRQSSLSCFQNYFSNIGGANNLQTSFILAVLILQQGQIRNALGSWIYLPLFQSYSSFFIVIPTCRFQFFSSGVQIQNLKQSQHLSYINMVSLVEVSSMVLQDMNFNLRQFELWNKQICLKSDQ</sequence>
<reference evidence="1" key="1">
    <citation type="submission" date="2023-06" db="EMBL/GenBank/DDBJ databases">
        <authorList>
            <person name="Kurt Z."/>
        </authorList>
    </citation>
    <scope>NUCLEOTIDE SEQUENCE</scope>
</reference>
<name>A0AA86PXR8_9EUKA</name>